<dbReference type="RefSeq" id="WP_132288194.1">
    <property type="nucleotide sequence ID" value="NZ_SMFU01000007.1"/>
</dbReference>
<organism evidence="2 3">
    <name type="scientific">Marinobacterium mangrovicola</name>
    <dbReference type="NCBI Taxonomy" id="1476959"/>
    <lineage>
        <taxon>Bacteria</taxon>
        <taxon>Pseudomonadati</taxon>
        <taxon>Pseudomonadota</taxon>
        <taxon>Gammaproteobacteria</taxon>
        <taxon>Oceanospirillales</taxon>
        <taxon>Oceanospirillaceae</taxon>
        <taxon>Marinobacterium</taxon>
    </lineage>
</organism>
<name>A0A4R1GKG7_9GAMM</name>
<accession>A0A4R1GKG7</accession>
<dbReference type="InterPro" id="IPR010653">
    <property type="entry name" value="NlpB/DapX"/>
</dbReference>
<comment type="caution">
    <text evidence="2">The sequence shown here is derived from an EMBL/GenBank/DDBJ whole genome shotgun (WGS) entry which is preliminary data.</text>
</comment>
<dbReference type="InterPro" id="IPR042268">
    <property type="entry name" value="BamC_C"/>
</dbReference>
<keyword evidence="3" id="KW-1185">Reference proteome</keyword>
<evidence type="ECO:0000313" key="3">
    <source>
        <dbReference type="Proteomes" id="UP000294546"/>
    </source>
</evidence>
<evidence type="ECO:0000313" key="2">
    <source>
        <dbReference type="EMBL" id="TCK08844.1"/>
    </source>
</evidence>
<feature type="region of interest" description="Disordered" evidence="1">
    <location>
        <begin position="346"/>
        <end position="369"/>
    </location>
</feature>
<dbReference type="Proteomes" id="UP000294546">
    <property type="component" value="Unassembled WGS sequence"/>
</dbReference>
<dbReference type="AlphaFoldDB" id="A0A4R1GKG7"/>
<protein>
    <submittedName>
        <fullName evidence="2">Beta-barrel assembly machine subunit BamC</fullName>
    </submittedName>
</protein>
<dbReference type="PROSITE" id="PS51257">
    <property type="entry name" value="PROKAR_LIPOPROTEIN"/>
    <property type="match status" value="1"/>
</dbReference>
<dbReference type="Gene3D" id="3.30.310.170">
    <property type="entry name" value="Outer membrane protein assembly factor BamC"/>
    <property type="match status" value="1"/>
</dbReference>
<evidence type="ECO:0000256" key="1">
    <source>
        <dbReference type="SAM" id="MobiDB-lite"/>
    </source>
</evidence>
<sequence length="464" mass="52194">MTRKNSHTLMALAVAAVLSGCSSLDDNPIYGDNAIVRDRGQDYELARAGKRLALPPEMQTRQMQEQLVVPEAGDTAIAQQGEFEVPRPEFFYLESGSEKVNMRREDGQRVIVVDEPISDVWVKMQEFWSFNDIDLALSDPRQGVMETDWITLDGDDYSFIDSWIKRLTFQDMDGPSRNKLRLSLRPDPDDYQRTSIRMQHVGFPLEQEVSAIDWDTQSQDVEYKADMMFEMLRYLSEASEPDSQSLLALQQETRDDPQLGRDSRGNPVLKLGTPIDSAWAQLNSALDEAEVDVGTRSQETGMVYLTYTTKTRVDETERMGFFEWLNSDREDIQFSTDLFGDALGLAPDEDDSPGAIRYSSGNTSASGEEQADVAADIADPNNPANQEGYKIWFGGKVIYVFGGGDNGTYNEETGNFEHTGRYQLKMNRTRNGVFLSVLTDQGLAAPNVVAEEILWEIKDNLPES</sequence>
<dbReference type="Pfam" id="PF06804">
    <property type="entry name" value="Lipoprotein_18"/>
    <property type="match status" value="1"/>
</dbReference>
<gene>
    <name evidence="2" type="ORF">CLV83_0939</name>
</gene>
<proteinExistence type="predicted"/>
<reference evidence="2 3" key="1">
    <citation type="submission" date="2019-03" db="EMBL/GenBank/DDBJ databases">
        <title>Genomic Encyclopedia of Archaeal and Bacterial Type Strains, Phase II (KMG-II): from individual species to whole genera.</title>
        <authorList>
            <person name="Goeker M."/>
        </authorList>
    </citation>
    <scope>NUCLEOTIDE SEQUENCE [LARGE SCALE GENOMIC DNA]</scope>
    <source>
        <strain evidence="2 3">DSM 27697</strain>
    </source>
</reference>
<dbReference type="OrthoDB" id="6199301at2"/>
<dbReference type="EMBL" id="SMFU01000007">
    <property type="protein sequence ID" value="TCK08844.1"/>
    <property type="molecule type" value="Genomic_DNA"/>
</dbReference>